<dbReference type="InterPro" id="IPR029486">
    <property type="entry name" value="GH97_N"/>
</dbReference>
<evidence type="ECO:0000313" key="8">
    <source>
        <dbReference type="EMBL" id="MBG8555647.1"/>
    </source>
</evidence>
<dbReference type="GO" id="GO:0016787">
    <property type="term" value="F:hydrolase activity"/>
    <property type="evidence" value="ECO:0007669"/>
    <property type="project" value="UniProtKB-KW"/>
</dbReference>
<evidence type="ECO:0000259" key="6">
    <source>
        <dbReference type="Pfam" id="PF14508"/>
    </source>
</evidence>
<dbReference type="EMBL" id="JADWYK010000015">
    <property type="protein sequence ID" value="MBG8555647.1"/>
    <property type="molecule type" value="Genomic_DNA"/>
</dbReference>
<evidence type="ECO:0000256" key="4">
    <source>
        <dbReference type="SAM" id="SignalP"/>
    </source>
</evidence>
<dbReference type="Gene3D" id="3.20.20.70">
    <property type="entry name" value="Aldolase class I"/>
    <property type="match status" value="1"/>
</dbReference>
<organism evidence="8 9">
    <name type="scientific">Hymenobacter guriensis</name>
    <dbReference type="NCBI Taxonomy" id="2793065"/>
    <lineage>
        <taxon>Bacteria</taxon>
        <taxon>Pseudomonadati</taxon>
        <taxon>Bacteroidota</taxon>
        <taxon>Cytophagia</taxon>
        <taxon>Cytophagales</taxon>
        <taxon>Hymenobacteraceae</taxon>
        <taxon>Hymenobacter</taxon>
    </lineage>
</organism>
<comment type="caution">
    <text evidence="8">The sequence shown here is derived from an EMBL/GenBank/DDBJ whole genome shotgun (WGS) entry which is preliminary data.</text>
</comment>
<name>A0ABS0L8G8_9BACT</name>
<dbReference type="InterPro" id="IPR017853">
    <property type="entry name" value="GH"/>
</dbReference>
<dbReference type="Pfam" id="PF10566">
    <property type="entry name" value="Glyco_hydro_97"/>
    <property type="match status" value="1"/>
</dbReference>
<dbReference type="PANTHER" id="PTHR35803:SF1">
    <property type="entry name" value="GLUCAN 1,4-ALPHA-GLUCOSIDASE SUSB"/>
    <property type="match status" value="1"/>
</dbReference>
<comment type="subunit">
    <text evidence="2">Monomer.</text>
</comment>
<keyword evidence="3" id="KW-0106">Calcium</keyword>
<dbReference type="InterPro" id="IPR019563">
    <property type="entry name" value="GH97_catalytic"/>
</dbReference>
<dbReference type="Gene3D" id="2.70.98.10">
    <property type="match status" value="1"/>
</dbReference>
<feature type="signal peptide" evidence="4">
    <location>
        <begin position="1"/>
        <end position="18"/>
    </location>
</feature>
<proteinExistence type="predicted"/>
<evidence type="ECO:0000256" key="2">
    <source>
        <dbReference type="ARBA" id="ARBA00011245"/>
    </source>
</evidence>
<dbReference type="InterPro" id="IPR029483">
    <property type="entry name" value="GH97_C"/>
</dbReference>
<dbReference type="Pfam" id="PF14508">
    <property type="entry name" value="GH97_N"/>
    <property type="match status" value="1"/>
</dbReference>
<dbReference type="PANTHER" id="PTHR35803">
    <property type="entry name" value="GLUCAN 1,4-ALPHA-GLUCOSIDASE SUSB-RELATED"/>
    <property type="match status" value="1"/>
</dbReference>
<reference evidence="8 9" key="1">
    <citation type="submission" date="2020-11" db="EMBL/GenBank/DDBJ databases">
        <title>Hymenobacter sp.</title>
        <authorList>
            <person name="Kim M.K."/>
        </authorList>
    </citation>
    <scope>NUCLEOTIDE SEQUENCE [LARGE SCALE GENOMIC DNA]</scope>
    <source>
        <strain evidence="8 9">BT594</strain>
    </source>
</reference>
<feature type="domain" description="Glycosyl-hydrolase 97 C-terminal oligomerisation" evidence="7">
    <location>
        <begin position="599"/>
        <end position="700"/>
    </location>
</feature>
<comment type="cofactor">
    <cofactor evidence="1">
        <name>Ca(2+)</name>
        <dbReference type="ChEBI" id="CHEBI:29108"/>
    </cofactor>
</comment>
<dbReference type="RefSeq" id="WP_196956669.1">
    <property type="nucleotide sequence ID" value="NZ_JADWYK010000015.1"/>
</dbReference>
<evidence type="ECO:0000259" key="5">
    <source>
        <dbReference type="Pfam" id="PF10566"/>
    </source>
</evidence>
<keyword evidence="4" id="KW-0732">Signal</keyword>
<dbReference type="InterPro" id="IPR014718">
    <property type="entry name" value="GH-type_carb-bd"/>
</dbReference>
<feature type="chain" id="PRO_5047406886" evidence="4">
    <location>
        <begin position="19"/>
        <end position="704"/>
    </location>
</feature>
<dbReference type="InterPro" id="IPR013785">
    <property type="entry name" value="Aldolase_TIM"/>
</dbReference>
<dbReference type="InterPro" id="IPR052720">
    <property type="entry name" value="Glycosyl_hydrolase_97"/>
</dbReference>
<evidence type="ECO:0000256" key="3">
    <source>
        <dbReference type="ARBA" id="ARBA00022837"/>
    </source>
</evidence>
<feature type="domain" description="Glycosyl-hydrolase 97 N-terminal" evidence="6">
    <location>
        <begin position="31"/>
        <end position="287"/>
    </location>
</feature>
<evidence type="ECO:0000259" key="7">
    <source>
        <dbReference type="Pfam" id="PF14509"/>
    </source>
</evidence>
<dbReference type="Proteomes" id="UP000601099">
    <property type="component" value="Unassembled WGS sequence"/>
</dbReference>
<accession>A0ABS0L8G8</accession>
<keyword evidence="8" id="KW-0378">Hydrolase</keyword>
<evidence type="ECO:0000256" key="1">
    <source>
        <dbReference type="ARBA" id="ARBA00001913"/>
    </source>
</evidence>
<evidence type="ECO:0000313" key="9">
    <source>
        <dbReference type="Proteomes" id="UP000601099"/>
    </source>
</evidence>
<protein>
    <submittedName>
        <fullName evidence="8">Glycoside hydrolase family 97 protein</fullName>
    </submittedName>
</protein>
<gene>
    <name evidence="8" type="ORF">I5L79_19035</name>
</gene>
<feature type="domain" description="Glycosyl-hydrolase 97 catalytic" evidence="5">
    <location>
        <begin position="305"/>
        <end position="501"/>
    </location>
</feature>
<dbReference type="SUPFAM" id="SSF51445">
    <property type="entry name" value="(Trans)glycosidases"/>
    <property type="match status" value="1"/>
</dbReference>
<keyword evidence="9" id="KW-1185">Reference proteome</keyword>
<sequence>MRKILLLCLLTAGLRATAQPVASPLTARLDKVSLTFALAADGQPTYAVSYGQRPVIKPSRLGVALADGKGFDGPLELVGSETKNVDETWQPVWGEVKSIRNHYQQLTVHLRQPQAPGRLIDVVFRVFADGVGFRYEWPSQPSLQYFTVQQERTEFNLTGNHKAFWIPGDYDSNEYAYTTSKLSEINSAGITPIQLKSAPERVQTPLMLKSDDGLYVNIHEAALVNYPAMMLNVDTKTFGLTSQLVPSATEAAAYLQTPEHTPWRTIVVADNAPAVLASKLILNLNEPTTLTETSWIKPQKFVGVWWEMHVNKSSWNYSDATNLKLADTNWDALKPHGHHGANTANVKRYIDFAAKYGLQSVLVEGWNVGWEDWSGNWKEEVFDFVTPYPDFNVQELQQYAAAKGIKLLMHHETSGSVTNYERRQDAALRFMKEHGYDGVKTGYVGRIIPRGEHHDGQWMVNHFNRTAENMARQQIMVDMHEAVRPTGLHRTYPNWLASEAARGNEFNAWSEGNPPEHETILPFTRLMGGPMDYTPGIFQIKLEDWNPAKNQGKQVHTTLAKQLALYVTMYSPLQMAADLPEAYEKHLDAFQFIRDVPVDWDDTRILTAEPGDYITMVRKAKSKEEWYLGAITDENARAQTLKLDFLTPGLRYEATIYADGKGASWNKNPMSYQIRKQKVDSKSVLKLQLAAGGGAAVSIKPINR</sequence>
<dbReference type="Pfam" id="PF14509">
    <property type="entry name" value="GH97_C"/>
    <property type="match status" value="1"/>
</dbReference>